<dbReference type="EMBL" id="FOUU01000001">
    <property type="protein sequence ID" value="SFM43724.1"/>
    <property type="molecule type" value="Genomic_DNA"/>
</dbReference>
<evidence type="ECO:0000259" key="2">
    <source>
        <dbReference type="Pfam" id="PF01926"/>
    </source>
</evidence>
<feature type="coiled-coil region" evidence="1">
    <location>
        <begin position="284"/>
        <end position="311"/>
    </location>
</feature>
<dbReference type="RefSeq" id="WP_093392820.1">
    <property type="nucleotide sequence ID" value="NZ_FOUU01000001.1"/>
</dbReference>
<dbReference type="OrthoDB" id="207675at2"/>
<protein>
    <submittedName>
        <fullName evidence="3">50S ribosome-binding GTPase</fullName>
    </submittedName>
</protein>
<dbReference type="Gene3D" id="3.40.50.300">
    <property type="entry name" value="P-loop containing nucleotide triphosphate hydrolases"/>
    <property type="match status" value="1"/>
</dbReference>
<dbReference type="GO" id="GO:0005525">
    <property type="term" value="F:GTP binding"/>
    <property type="evidence" value="ECO:0007669"/>
    <property type="project" value="InterPro"/>
</dbReference>
<evidence type="ECO:0000313" key="3">
    <source>
        <dbReference type="EMBL" id="SFM43724.1"/>
    </source>
</evidence>
<dbReference type="InterPro" id="IPR006073">
    <property type="entry name" value="GTP-bd"/>
</dbReference>
<accession>A0A1I4QUI4</accession>
<evidence type="ECO:0000256" key="1">
    <source>
        <dbReference type="SAM" id="Coils"/>
    </source>
</evidence>
<evidence type="ECO:0000313" key="4">
    <source>
        <dbReference type="Proteomes" id="UP000199611"/>
    </source>
</evidence>
<feature type="domain" description="G" evidence="2">
    <location>
        <begin position="53"/>
        <end position="201"/>
    </location>
</feature>
<dbReference type="Proteomes" id="UP000199611">
    <property type="component" value="Unassembled WGS sequence"/>
</dbReference>
<proteinExistence type="predicted"/>
<keyword evidence="1" id="KW-0175">Coiled coil</keyword>
<dbReference type="AlphaFoldDB" id="A0A1I4QUI4"/>
<reference evidence="3 4" key="1">
    <citation type="submission" date="2016-10" db="EMBL/GenBank/DDBJ databases">
        <authorList>
            <person name="de Groot N.N."/>
        </authorList>
    </citation>
    <scope>NUCLEOTIDE SEQUENCE [LARGE SCALE GENOMIC DNA]</scope>
    <source>
        <strain evidence="3 4">DSM 9990</strain>
    </source>
</reference>
<dbReference type="Pfam" id="PF01926">
    <property type="entry name" value="MMR_HSR1"/>
    <property type="match status" value="1"/>
</dbReference>
<sequence length="569" mass="64554">MEEITESLKKLKDLEIPGFTVKPEKFKADLERFVHTLSLWDVKKNCRPAFWCVIVGGTGTGKSTIFNCLCGFPASITGVERPKTRGVILAAPSKRLDALFHKLKEWGVSNTFDNELPASGTPDRISIVGHENPFLSGWIFVDTPDLDSLEDRNRKLAEWMVALADMVIFVVSQEKYADLQLVEYLDRFLSESADLGLVVNKVHYPETIREDVASLIKDRSRIKSLGAGDILVLPYDPSVLSGNCSDMVCEPLRLWLTERCFGERKSSIMKESDEFLRKRLVSLCDEISSVLKRENREIDGLIEQVELYARESYESLIHSHGQEVIDSVKAALQAEIGRFYSRYDFLAGPRRIVRKILGVPLRLLGFPGGSERADKKQMVATLRENLDYSSVLAALDGYVRKWYELSSRYENMPVAGVLRDPELILSDGEVKNFLIRRSEELFFWLEGQFAELSKGIPKTKEWGIYSTVVIWALFMLSVEAALGGGISLFEAALDSVLAPFISKGAVEWFARKDVQRIGKELIEKYRQALEEVINMQKERFLSALMHIRVPDERVDEAVCLCERFLKKIS</sequence>
<name>A0A1I4QUI4_9BACT</name>
<gene>
    <name evidence="3" type="ORF">SAMN05660836_00231</name>
</gene>
<organism evidence="3 4">
    <name type="scientific">Thermodesulforhabdus norvegica</name>
    <dbReference type="NCBI Taxonomy" id="39841"/>
    <lineage>
        <taxon>Bacteria</taxon>
        <taxon>Pseudomonadati</taxon>
        <taxon>Thermodesulfobacteriota</taxon>
        <taxon>Syntrophobacteria</taxon>
        <taxon>Syntrophobacterales</taxon>
        <taxon>Thermodesulforhabdaceae</taxon>
        <taxon>Thermodesulforhabdus</taxon>
    </lineage>
</organism>
<dbReference type="InterPro" id="IPR027417">
    <property type="entry name" value="P-loop_NTPase"/>
</dbReference>
<dbReference type="STRING" id="39841.SAMN05660836_00231"/>
<dbReference type="SUPFAM" id="SSF52540">
    <property type="entry name" value="P-loop containing nucleoside triphosphate hydrolases"/>
    <property type="match status" value="1"/>
</dbReference>
<keyword evidence="4" id="KW-1185">Reference proteome</keyword>